<evidence type="ECO:0000256" key="6">
    <source>
        <dbReference type="PIRSR" id="PIRSR600223-1"/>
    </source>
</evidence>
<evidence type="ECO:0000256" key="1">
    <source>
        <dbReference type="ARBA" id="ARBA00000677"/>
    </source>
</evidence>
<keyword evidence="7" id="KW-0812">Transmembrane</keyword>
<protein>
    <recommendedName>
        <fullName evidence="4 7">Signal peptidase I</fullName>
        <ecNumber evidence="3 7">3.4.21.89</ecNumber>
    </recommendedName>
</protein>
<dbReference type="RefSeq" id="WP_106053351.1">
    <property type="nucleotide sequence ID" value="NZ_CALXOB010000036.1"/>
</dbReference>
<dbReference type="InterPro" id="IPR000223">
    <property type="entry name" value="Pept_S26A_signal_pept_1"/>
</dbReference>
<accession>A0A844G5N6</accession>
<name>A0A844G5N6_9BACT</name>
<evidence type="ECO:0000256" key="4">
    <source>
        <dbReference type="ARBA" id="ARBA00019232"/>
    </source>
</evidence>
<keyword evidence="7" id="KW-0645">Protease</keyword>
<evidence type="ECO:0000256" key="2">
    <source>
        <dbReference type="ARBA" id="ARBA00009370"/>
    </source>
</evidence>
<keyword evidence="5 7" id="KW-0378">Hydrolase</keyword>
<feature type="active site" evidence="6">
    <location>
        <position position="108"/>
    </location>
</feature>
<organism evidence="9 10">
    <name type="scientific">Victivallis lenta</name>
    <dbReference type="NCBI Taxonomy" id="2606640"/>
    <lineage>
        <taxon>Bacteria</taxon>
        <taxon>Pseudomonadati</taxon>
        <taxon>Lentisphaerota</taxon>
        <taxon>Lentisphaeria</taxon>
        <taxon>Victivallales</taxon>
        <taxon>Victivallaceae</taxon>
        <taxon>Victivallis</taxon>
    </lineage>
</organism>
<evidence type="ECO:0000259" key="8">
    <source>
        <dbReference type="Pfam" id="PF10502"/>
    </source>
</evidence>
<comment type="subcellular location">
    <subcellularLocation>
        <location evidence="7">Membrane</location>
        <topology evidence="7">Single-pass type II membrane protein</topology>
    </subcellularLocation>
</comment>
<dbReference type="InterPro" id="IPR019757">
    <property type="entry name" value="Pept_S26A_signal_pept_1_Lys-AS"/>
</dbReference>
<gene>
    <name evidence="9" type="primary">lepB</name>
    <name evidence="9" type="ORF">FYJ85_19300</name>
</gene>
<evidence type="ECO:0000256" key="5">
    <source>
        <dbReference type="ARBA" id="ARBA00022801"/>
    </source>
</evidence>
<comment type="catalytic activity">
    <reaction evidence="1 7">
        <text>Cleavage of hydrophobic, N-terminal signal or leader sequences from secreted and periplasmic proteins.</text>
        <dbReference type="EC" id="3.4.21.89"/>
    </reaction>
</comment>
<evidence type="ECO:0000313" key="9">
    <source>
        <dbReference type="EMBL" id="MST99180.1"/>
    </source>
</evidence>
<evidence type="ECO:0000256" key="7">
    <source>
        <dbReference type="RuleBase" id="RU362042"/>
    </source>
</evidence>
<keyword evidence="10" id="KW-1185">Reference proteome</keyword>
<dbReference type="PROSITE" id="PS00760">
    <property type="entry name" value="SPASE_I_2"/>
    <property type="match status" value="1"/>
</dbReference>
<dbReference type="NCBIfam" id="TIGR02227">
    <property type="entry name" value="sigpep_I_bact"/>
    <property type="match status" value="1"/>
</dbReference>
<dbReference type="Pfam" id="PF10502">
    <property type="entry name" value="Peptidase_S26"/>
    <property type="match status" value="1"/>
</dbReference>
<dbReference type="PANTHER" id="PTHR43390:SF1">
    <property type="entry name" value="CHLOROPLAST PROCESSING PEPTIDASE"/>
    <property type="match status" value="1"/>
</dbReference>
<dbReference type="EMBL" id="VUNS01000030">
    <property type="protein sequence ID" value="MST99180.1"/>
    <property type="molecule type" value="Genomic_DNA"/>
</dbReference>
<reference evidence="9 10" key="1">
    <citation type="submission" date="2019-08" db="EMBL/GenBank/DDBJ databases">
        <title>In-depth cultivation of the pig gut microbiome towards novel bacterial diversity and tailored functional studies.</title>
        <authorList>
            <person name="Wylensek D."/>
            <person name="Hitch T.C.A."/>
            <person name="Clavel T."/>
        </authorList>
    </citation>
    <scope>NUCLEOTIDE SEQUENCE [LARGE SCALE GENOMIC DNA]</scope>
    <source>
        <strain evidence="9 10">BBE-744-WT-12</strain>
    </source>
</reference>
<dbReference type="InterPro" id="IPR019533">
    <property type="entry name" value="Peptidase_S26"/>
</dbReference>
<dbReference type="CDD" id="cd06530">
    <property type="entry name" value="S26_SPase_I"/>
    <property type="match status" value="1"/>
</dbReference>
<dbReference type="PRINTS" id="PR00727">
    <property type="entry name" value="LEADERPTASE"/>
</dbReference>
<dbReference type="GO" id="GO:0006465">
    <property type="term" value="P:signal peptide processing"/>
    <property type="evidence" value="ECO:0007669"/>
    <property type="project" value="InterPro"/>
</dbReference>
<dbReference type="InterPro" id="IPR036286">
    <property type="entry name" value="LexA/Signal_pep-like_sf"/>
</dbReference>
<dbReference type="GO" id="GO:0004252">
    <property type="term" value="F:serine-type endopeptidase activity"/>
    <property type="evidence" value="ECO:0007669"/>
    <property type="project" value="InterPro"/>
</dbReference>
<evidence type="ECO:0000313" key="10">
    <source>
        <dbReference type="Proteomes" id="UP000435649"/>
    </source>
</evidence>
<dbReference type="GO" id="GO:0016020">
    <property type="term" value="C:membrane"/>
    <property type="evidence" value="ECO:0007669"/>
    <property type="project" value="UniProtKB-SubCell"/>
</dbReference>
<dbReference type="SUPFAM" id="SSF51306">
    <property type="entry name" value="LexA/Signal peptidase"/>
    <property type="match status" value="1"/>
</dbReference>
<evidence type="ECO:0000256" key="3">
    <source>
        <dbReference type="ARBA" id="ARBA00013208"/>
    </source>
</evidence>
<feature type="transmembrane region" description="Helical" evidence="7">
    <location>
        <begin position="39"/>
        <end position="59"/>
    </location>
</feature>
<dbReference type="Gene3D" id="2.10.109.10">
    <property type="entry name" value="Umud Fragment, subunit A"/>
    <property type="match status" value="1"/>
</dbReference>
<comment type="similarity">
    <text evidence="2 7">Belongs to the peptidase S26 family.</text>
</comment>
<dbReference type="AlphaFoldDB" id="A0A844G5N6"/>
<comment type="caution">
    <text evidence="9">The sequence shown here is derived from an EMBL/GenBank/DDBJ whole genome shotgun (WGS) entry which is preliminary data.</text>
</comment>
<dbReference type="EC" id="3.4.21.89" evidence="3 7"/>
<dbReference type="PANTHER" id="PTHR43390">
    <property type="entry name" value="SIGNAL PEPTIDASE I"/>
    <property type="match status" value="1"/>
</dbReference>
<keyword evidence="7" id="KW-0472">Membrane</keyword>
<feature type="active site" evidence="6">
    <location>
        <position position="67"/>
    </location>
</feature>
<proteinExistence type="inferred from homology"/>
<feature type="domain" description="Peptidase S26" evidence="8">
    <location>
        <begin position="42"/>
        <end position="182"/>
    </location>
</feature>
<dbReference type="Proteomes" id="UP000435649">
    <property type="component" value="Unassembled WGS sequence"/>
</dbReference>
<keyword evidence="7" id="KW-1133">Transmembrane helix</keyword>
<dbReference type="GO" id="GO:0009003">
    <property type="term" value="F:signal peptidase activity"/>
    <property type="evidence" value="ECO:0007669"/>
    <property type="project" value="UniProtKB-EC"/>
</dbReference>
<sequence>MFGKLYAAWLKIAGLHRSDDETERGTWVNFFFPRLRPGFFIRMTVVAVLAVLLFTLVLMPCRINGGSMMPTFPEHGFTFCYKLRYLFSKPKRGDIVIIRYKDKTYFLKRVIGLPGDTVEFRNGDLYLNGRKQNEAYVRYASDWNLSPRKVEPGHYYVVGDNRSQGINEHIFGSVRADRIVGSPIW</sequence>